<dbReference type="PANTHER" id="PTHR43788:SF6">
    <property type="entry name" value="DNA HELICASE B"/>
    <property type="match status" value="1"/>
</dbReference>
<evidence type="ECO:0000256" key="1">
    <source>
        <dbReference type="ARBA" id="ARBA00022741"/>
    </source>
</evidence>
<dbReference type="Pfam" id="PF22721">
    <property type="entry name" value="TBP-TOTE"/>
    <property type="match status" value="2"/>
</dbReference>
<protein>
    <submittedName>
        <fullName evidence="5">ATP-dependent RecD-like DNA helicase</fullName>
    </submittedName>
</protein>
<name>A0A6C2U3Z4_PONDE</name>
<dbReference type="Pfam" id="PF13604">
    <property type="entry name" value="AAA_30"/>
    <property type="match status" value="1"/>
</dbReference>
<dbReference type="CDD" id="cd18809">
    <property type="entry name" value="SF1_C_RecD"/>
    <property type="match status" value="1"/>
</dbReference>
<keyword evidence="6" id="KW-1185">Reference proteome</keyword>
<accession>A0A6C2U3Z4</accession>
<keyword evidence="5" id="KW-0347">Helicase</keyword>
<reference evidence="5 6" key="1">
    <citation type="submission" date="2019-04" db="EMBL/GenBank/DDBJ databases">
        <authorList>
            <person name="Van Vliet M D."/>
        </authorList>
    </citation>
    <scope>NUCLEOTIDE SEQUENCE [LARGE SCALE GENOMIC DNA]</scope>
    <source>
        <strain evidence="5 6">F1</strain>
    </source>
</reference>
<evidence type="ECO:0000256" key="2">
    <source>
        <dbReference type="ARBA" id="ARBA00022840"/>
    </source>
</evidence>
<feature type="domain" description="UvrD-like helicase C-terminal" evidence="3">
    <location>
        <begin position="416"/>
        <end position="460"/>
    </location>
</feature>
<dbReference type="GO" id="GO:0003678">
    <property type="term" value="F:DNA helicase activity"/>
    <property type="evidence" value="ECO:0007669"/>
    <property type="project" value="UniProtKB-ARBA"/>
</dbReference>
<dbReference type="GO" id="GO:0005524">
    <property type="term" value="F:ATP binding"/>
    <property type="evidence" value="ECO:0007669"/>
    <property type="project" value="UniProtKB-KW"/>
</dbReference>
<dbReference type="InterPro" id="IPR027785">
    <property type="entry name" value="UvrD-like_helicase_C"/>
</dbReference>
<keyword evidence="1" id="KW-0547">Nucleotide-binding</keyword>
<dbReference type="AlphaFoldDB" id="A0A6C2U3Z4"/>
<dbReference type="PANTHER" id="PTHR43788">
    <property type="entry name" value="DNA2/NAM7 HELICASE FAMILY MEMBER"/>
    <property type="match status" value="1"/>
</dbReference>
<dbReference type="InterPro" id="IPR054572">
    <property type="entry name" value="TBP-TOTE"/>
</dbReference>
<dbReference type="Pfam" id="PF13538">
    <property type="entry name" value="UvrD_C_2"/>
    <property type="match status" value="1"/>
</dbReference>
<evidence type="ECO:0000259" key="3">
    <source>
        <dbReference type="Pfam" id="PF13538"/>
    </source>
</evidence>
<feature type="domain" description="TATA-binding-like protein" evidence="4">
    <location>
        <begin position="604"/>
        <end position="673"/>
    </location>
</feature>
<keyword evidence="5" id="KW-0378">Hydrolase</keyword>
<sequence length="678" mass="75856">MTLTPQQEQAISKLSEFFKSSERCFILKGYAGTGKTFLLGHLAESLASRSKEVWLLAPTGRAARVLSRKTGYSASTIHRATYDLKELVEHDDETASFKFYFRTKDVTTDNLDVVVFVDEASMVSDKHSEGEFIRFGSGRLLSDLIHILRLKEPTQKTKLVLVGDPAQLPPVNSATSPALDANYLFREHGISAREYELKEVVRQKSESPILREATAIRNTLASEFHNCLCIKPAPPCIESIQQPDLPSRYIEANSGARLPRAICIAYTNATCLNLNVAVRSNLFGGDGMQAAASSDVLMVIRNSPSTGLLNGDLVSVLWADEEPEEVPVRVGTELVSIRFRNIRILAESEDGSDIQIGTKIVENLLFSEKRDLSPVEQKALYVHFKMRYPKLRSNTKEFAQALQADPYFNALQVKFGYAVTCHKAQGGEWDDVFVYFEHARTDALSLRWAYTALTRAKSRLFGVNLPDRQPWANAVVNDGNVSCDVTPVAEDIAATKWDGLFPEEPPFLLAQHRRMVAALDGAGITIESVEVRANNYYWRYVACRDSARSTLNVWFKNNGELKPAILPRAGMDEVLGKEALLCLQLHHLPVMPHEEAIEFPSGKPFLRAFYDECMMPRAQAIGAKILRVDHNDYQEKYHVSKGACVATIVVYYDKDGKIGNCRLESGGQRLFDEMMRDT</sequence>
<evidence type="ECO:0000313" key="6">
    <source>
        <dbReference type="Proteomes" id="UP000366872"/>
    </source>
</evidence>
<dbReference type="SUPFAM" id="SSF52540">
    <property type="entry name" value="P-loop containing nucleoside triphosphate hydrolases"/>
    <property type="match status" value="2"/>
</dbReference>
<organism evidence="5 6">
    <name type="scientific">Pontiella desulfatans</name>
    <dbReference type="NCBI Taxonomy" id="2750659"/>
    <lineage>
        <taxon>Bacteria</taxon>
        <taxon>Pseudomonadati</taxon>
        <taxon>Kiritimatiellota</taxon>
        <taxon>Kiritimatiellia</taxon>
        <taxon>Kiritimatiellales</taxon>
        <taxon>Pontiellaceae</taxon>
        <taxon>Pontiella</taxon>
    </lineage>
</organism>
<proteinExistence type="predicted"/>
<evidence type="ECO:0000259" key="4">
    <source>
        <dbReference type="Pfam" id="PF22721"/>
    </source>
</evidence>
<gene>
    <name evidence="5" type="primary">recD2_2</name>
    <name evidence="5" type="ORF">PDESU_03120</name>
</gene>
<dbReference type="EMBL" id="CAAHFG010000001">
    <property type="protein sequence ID" value="VGO14557.1"/>
    <property type="molecule type" value="Genomic_DNA"/>
</dbReference>
<evidence type="ECO:0000313" key="5">
    <source>
        <dbReference type="EMBL" id="VGO14557.1"/>
    </source>
</evidence>
<dbReference type="Gene3D" id="3.40.50.300">
    <property type="entry name" value="P-loop containing nucleotide triphosphate hydrolases"/>
    <property type="match status" value="2"/>
</dbReference>
<dbReference type="InterPro" id="IPR027417">
    <property type="entry name" value="P-loop_NTPase"/>
</dbReference>
<dbReference type="InterPro" id="IPR050534">
    <property type="entry name" value="Coronavir_polyprotein_1ab"/>
</dbReference>
<dbReference type="Proteomes" id="UP000366872">
    <property type="component" value="Unassembled WGS sequence"/>
</dbReference>
<keyword evidence="2" id="KW-0067">ATP-binding</keyword>
<feature type="domain" description="TATA-binding-like protein" evidence="4">
    <location>
        <begin position="505"/>
        <end position="579"/>
    </location>
</feature>